<dbReference type="InterPro" id="IPR041496">
    <property type="entry name" value="YitH/HolE_GNAT"/>
</dbReference>
<proteinExistence type="predicted"/>
<evidence type="ECO:0000259" key="1">
    <source>
        <dbReference type="PROSITE" id="PS51186"/>
    </source>
</evidence>
<dbReference type="EMBL" id="PZJX01000018">
    <property type="protein sequence ID" value="PTE11026.1"/>
    <property type="molecule type" value="Genomic_DNA"/>
</dbReference>
<feature type="domain" description="N-acetyltransferase" evidence="1">
    <location>
        <begin position="3"/>
        <end position="130"/>
    </location>
</feature>
<dbReference type="SUPFAM" id="SSF55729">
    <property type="entry name" value="Acyl-CoA N-acyltransferases (Nat)"/>
    <property type="match status" value="1"/>
</dbReference>
<evidence type="ECO:0000313" key="3">
    <source>
        <dbReference type="Proteomes" id="UP000240259"/>
    </source>
</evidence>
<dbReference type="OrthoDB" id="20916at2"/>
<keyword evidence="2" id="KW-0808">Transferase</keyword>
<dbReference type="Pfam" id="PF00583">
    <property type="entry name" value="Acetyltransf_1"/>
    <property type="match status" value="1"/>
</dbReference>
<sequence>MLRTIRTLAPDEVETLVDWAAAEGWNPGLGDARIFQAADPEGFIGAFVDGKMVAGISAVAYGDDFGFIGLYICRPDRRGEGHGKAVWDAGMARLVNRTIGLDGVVEQQANYRSMGFAPLYRTIRFAGPLDGLAGAGSGIRPIGPELVPDILAYDRRFFPGPRRSFLEHWLRPPHMALAIVRDGAIEGYGVARQCRDGCKIGPLYADGPDAASHLFSALASLCGPGNIHLDVPETSGDFASLLSSAGLRPGFETARMYRGKAPQLTQPGVFAITTLELG</sequence>
<accession>A0A2T4IZE2</accession>
<reference evidence="2 3" key="1">
    <citation type="submission" date="2018-03" db="EMBL/GenBank/DDBJ databases">
        <title>Genome sequence of the symbiotic type strain Mesorhizobium helmanticense CSLC115NT isolated from Lotus corniculatus nodules.</title>
        <authorList>
            <person name="Sannazzaro A.I."/>
            <person name="Torres Tejerizo G.A."/>
            <person name="Dip D."/>
            <person name="Caballero M."/>
            <person name="Pistorio M."/>
            <person name="Estrella M.J."/>
        </authorList>
    </citation>
    <scope>NUCLEOTIDE SEQUENCE [LARGE SCALE GENOMIC DNA]</scope>
    <source>
        <strain evidence="2 3">CSLC115N</strain>
    </source>
</reference>
<dbReference type="PANTHER" id="PTHR47237:SF1">
    <property type="entry name" value="SLL0310 PROTEIN"/>
    <property type="match status" value="1"/>
</dbReference>
<dbReference type="InterPro" id="IPR052729">
    <property type="entry name" value="Acyl/Acetyltrans_Enzymes"/>
</dbReference>
<name>A0A2T4IZE2_9HYPH</name>
<dbReference type="Gene3D" id="3.40.630.90">
    <property type="match status" value="1"/>
</dbReference>
<dbReference type="Pfam" id="PF18014">
    <property type="entry name" value="Acetyltransf_18"/>
    <property type="match status" value="1"/>
</dbReference>
<keyword evidence="3" id="KW-1185">Reference proteome</keyword>
<dbReference type="RefSeq" id="WP_107648736.1">
    <property type="nucleotide sequence ID" value="NZ_PZJX01000018.1"/>
</dbReference>
<protein>
    <submittedName>
        <fullName evidence="2">GNAT family N-acetyltransferase</fullName>
    </submittedName>
</protein>
<dbReference type="Gene3D" id="3.40.630.30">
    <property type="match status" value="1"/>
</dbReference>
<dbReference type="InterPro" id="IPR016181">
    <property type="entry name" value="Acyl_CoA_acyltransferase"/>
</dbReference>
<comment type="caution">
    <text evidence="2">The sequence shown here is derived from an EMBL/GenBank/DDBJ whole genome shotgun (WGS) entry which is preliminary data.</text>
</comment>
<dbReference type="GO" id="GO:0016747">
    <property type="term" value="F:acyltransferase activity, transferring groups other than amino-acyl groups"/>
    <property type="evidence" value="ECO:0007669"/>
    <property type="project" value="InterPro"/>
</dbReference>
<dbReference type="InterPro" id="IPR000182">
    <property type="entry name" value="GNAT_dom"/>
</dbReference>
<dbReference type="Proteomes" id="UP000240259">
    <property type="component" value="Unassembled WGS sequence"/>
</dbReference>
<dbReference type="PROSITE" id="PS51186">
    <property type="entry name" value="GNAT"/>
    <property type="match status" value="1"/>
</dbReference>
<organism evidence="2 3">
    <name type="scientific">Mesorhizobium helmanticense</name>
    <dbReference type="NCBI Taxonomy" id="1776423"/>
    <lineage>
        <taxon>Bacteria</taxon>
        <taxon>Pseudomonadati</taxon>
        <taxon>Pseudomonadota</taxon>
        <taxon>Alphaproteobacteria</taxon>
        <taxon>Hyphomicrobiales</taxon>
        <taxon>Phyllobacteriaceae</taxon>
        <taxon>Mesorhizobium</taxon>
    </lineage>
</organism>
<dbReference type="AlphaFoldDB" id="A0A2T4IZE2"/>
<evidence type="ECO:0000313" key="2">
    <source>
        <dbReference type="EMBL" id="PTE11026.1"/>
    </source>
</evidence>
<gene>
    <name evidence="2" type="ORF">C9427_08855</name>
</gene>
<dbReference type="PANTHER" id="PTHR47237">
    <property type="entry name" value="SLL0310 PROTEIN"/>
    <property type="match status" value="1"/>
</dbReference>